<reference evidence="1 2" key="1">
    <citation type="journal article" date="2021" name="J. Hered.">
        <title>A chromosome-level genome assembly of the parasitoid wasp, Cotesia glomerata (Hymenoptera: Braconidae).</title>
        <authorList>
            <person name="Pinto B.J."/>
            <person name="Weis J.J."/>
            <person name="Gamble T."/>
            <person name="Ode P.J."/>
            <person name="Paul R."/>
            <person name="Zaspel J.M."/>
        </authorList>
    </citation>
    <scope>NUCLEOTIDE SEQUENCE [LARGE SCALE GENOMIC DNA]</scope>
    <source>
        <strain evidence="1">CgM1</strain>
    </source>
</reference>
<evidence type="ECO:0000313" key="2">
    <source>
        <dbReference type="Proteomes" id="UP000826195"/>
    </source>
</evidence>
<name>A0AAV7J770_COTGL</name>
<sequence>MPLTPTDECLMIIKGKGFRIDAKGWKERENTRGSSHVRLSDSRRAHLTALRTEGRVDLQTVLRSMLDGDGFWYFIRAQSPEDAPEQDKSSGIITTPTMRDHRRLPLLYASLSLS</sequence>
<gene>
    <name evidence="1" type="ORF">KQX54_021385</name>
</gene>
<protein>
    <recommendedName>
        <fullName evidence="3">NERD domain-containing protein</fullName>
    </recommendedName>
</protein>
<dbReference type="AlphaFoldDB" id="A0AAV7J770"/>
<dbReference type="EMBL" id="JAHXZJ010000001">
    <property type="protein sequence ID" value="KAH0568695.1"/>
    <property type="molecule type" value="Genomic_DNA"/>
</dbReference>
<organism evidence="1 2">
    <name type="scientific">Cotesia glomerata</name>
    <name type="common">Lepidopteran parasitic wasp</name>
    <name type="synonym">Apanteles glomeratus</name>
    <dbReference type="NCBI Taxonomy" id="32391"/>
    <lineage>
        <taxon>Eukaryota</taxon>
        <taxon>Metazoa</taxon>
        <taxon>Ecdysozoa</taxon>
        <taxon>Arthropoda</taxon>
        <taxon>Hexapoda</taxon>
        <taxon>Insecta</taxon>
        <taxon>Pterygota</taxon>
        <taxon>Neoptera</taxon>
        <taxon>Endopterygota</taxon>
        <taxon>Hymenoptera</taxon>
        <taxon>Apocrita</taxon>
        <taxon>Ichneumonoidea</taxon>
        <taxon>Braconidae</taxon>
        <taxon>Microgastrinae</taxon>
        <taxon>Cotesia</taxon>
    </lineage>
</organism>
<accession>A0AAV7J770</accession>
<keyword evidence="2" id="KW-1185">Reference proteome</keyword>
<proteinExistence type="predicted"/>
<evidence type="ECO:0008006" key="3">
    <source>
        <dbReference type="Google" id="ProtNLM"/>
    </source>
</evidence>
<evidence type="ECO:0000313" key="1">
    <source>
        <dbReference type="EMBL" id="KAH0568695.1"/>
    </source>
</evidence>
<comment type="caution">
    <text evidence="1">The sequence shown here is derived from an EMBL/GenBank/DDBJ whole genome shotgun (WGS) entry which is preliminary data.</text>
</comment>
<dbReference type="Proteomes" id="UP000826195">
    <property type="component" value="Unassembled WGS sequence"/>
</dbReference>